<dbReference type="OMA" id="SFHYVFH"/>
<evidence type="ECO:0000256" key="3">
    <source>
        <dbReference type="ARBA" id="ARBA00022448"/>
    </source>
</evidence>
<feature type="transmembrane region" description="Helical" evidence="6">
    <location>
        <begin position="149"/>
        <end position="182"/>
    </location>
</feature>
<dbReference type="GO" id="GO:0005829">
    <property type="term" value="C:cytosol"/>
    <property type="evidence" value="ECO:0007669"/>
    <property type="project" value="TreeGrafter"/>
</dbReference>
<reference evidence="8" key="1">
    <citation type="journal article" date="2012" name="Nat. Biotechnol.">
        <title>Draft genome sequence of pigeonpea (Cajanus cajan), an orphan legume crop of resource-poor farmers.</title>
        <authorList>
            <person name="Varshney R.K."/>
            <person name="Chen W."/>
            <person name="Li Y."/>
            <person name="Bharti A.K."/>
            <person name="Saxena R.K."/>
            <person name="Schlueter J.A."/>
            <person name="Donoghue M.T."/>
            <person name="Azam S."/>
            <person name="Fan G."/>
            <person name="Whaley A.M."/>
            <person name="Farmer A.D."/>
            <person name="Sheridan J."/>
            <person name="Iwata A."/>
            <person name="Tuteja R."/>
            <person name="Penmetsa R.V."/>
            <person name="Wu W."/>
            <person name="Upadhyaya H.D."/>
            <person name="Yang S.P."/>
            <person name="Shah T."/>
            <person name="Saxena K.B."/>
            <person name="Michael T."/>
            <person name="McCombie W.R."/>
            <person name="Yang B."/>
            <person name="Zhang G."/>
            <person name="Yang H."/>
            <person name="Wang J."/>
            <person name="Spillane C."/>
            <person name="Cook D.R."/>
            <person name="May G.D."/>
            <person name="Xu X."/>
            <person name="Jackson S.A."/>
        </authorList>
    </citation>
    <scope>NUCLEOTIDE SEQUENCE [LARGE SCALE GENOMIC DNA]</scope>
</reference>
<dbReference type="GO" id="GO:0006606">
    <property type="term" value="P:protein import into nucleus"/>
    <property type="evidence" value="ECO:0007669"/>
    <property type="project" value="TreeGrafter"/>
</dbReference>
<dbReference type="EMBL" id="KQ483550">
    <property type="protein sequence ID" value="KYP46674.1"/>
    <property type="molecule type" value="Genomic_DNA"/>
</dbReference>
<evidence type="ECO:0000259" key="7">
    <source>
        <dbReference type="PROSITE" id="PS50166"/>
    </source>
</evidence>
<dbReference type="SUPFAM" id="SSF48371">
    <property type="entry name" value="ARM repeat"/>
    <property type="match status" value="1"/>
</dbReference>
<evidence type="ECO:0000313" key="8">
    <source>
        <dbReference type="EMBL" id="KYP46674.1"/>
    </source>
</evidence>
<evidence type="ECO:0000256" key="6">
    <source>
        <dbReference type="SAM" id="Phobius"/>
    </source>
</evidence>
<keyword evidence="3" id="KW-0813">Transport</keyword>
<evidence type="ECO:0000256" key="5">
    <source>
        <dbReference type="SAM" id="MobiDB-lite"/>
    </source>
</evidence>
<dbReference type="PANTHER" id="PTHR10997">
    <property type="entry name" value="IMPORTIN-7, 8, 11"/>
    <property type="match status" value="1"/>
</dbReference>
<sequence length="1073" mass="121357">MALTASDVPAMYSLLSNSMSADHRLRGPAEEALAQSESRPGFCSCLLEVITAKDLAPQTDVRMMATVYFKNSVNRYWRHRRDSSGISNEEKMHLRQKLLTYLREENDQIALMLAVLISKIARIDYPKECVYNTAIEIPRPPSFYFSLSLFDWFTIICSGSLFILMSSLSIIAMFCLMGFNFLLKPDIFLVLSQQLQSADVLASHRIFLILFRTLKELSTKRLTSDQRNFAEISSHFFDYSWRLWQSDVQTILHGFSSLSQNCNLNAEDQPHELYLTCERWLLCSKIVRQLEVRPVKEVSPVFLSAIQSLLPYYSSFQKQYPKFWDIVKRACTKLMKILVAFQGRHPYSFGDKFVLSSVMDICLNKITDPEPYLLSFEQFLIQCMVMIKNILECKEYKPSVTGRVMDENGVTLELMKKNISSAVGGVLTSLLPTERIVHLCNVLISRYFVLTANDLEEWYRNPESFHHEQDMVQWTEKLRPCAEALYIVLFETNSQLLGPVVVSLLQESMNNCPTSVTEITPALLLKDAVYGATAYVYYELSNYLSFKDWFNGALSLELSNEHPNLRIIHRKVAVILGHSILLEDLIRSFLSFFHVLRVVKFKTFIKDDTKRPVYCSLIRLLQGKDLAVRLAACRSLCLHIEDANFSEREFVDLLPVCWDSCFKLFEEVQEFDSKVQVLNLISILIGHVSEVIPFANKLVQFFQKVWEESSGESLLQIQLLVALKNFVVALGYQSPICYNILLPILENGIDINSPDELNLLEDSMLLWEATLSHAPSMVPQLLQYFSRLVDIMERNFDHLQVAVNIIEDYIILGGNDFLSMHATNIAKILDLVIGNVNNKGLLSVLPVVDILVQCFPMEVPPLISSTLQKLIVICLSGGDDHDPSKTSVKASSAAILARLLVMNTNSLAQLASDPSTSLLLQTASIPVQENILLCLVDIWVDKVDNVSSIQKKTIGLALSIILTLRLPQVLDKLDQILSVCTSVILGRNDDLTEEESSGDMGSSASPDEGTIPSKEFRKRQIKFSDSINQLSLEECVKENLQTCAAIHGESFNAAMSSMHPSAFAQLKQALKMP</sequence>
<comment type="subcellular location">
    <subcellularLocation>
        <location evidence="1">Nucleus</location>
    </subcellularLocation>
</comment>
<dbReference type="Gramene" id="C.cajan_31099.t">
    <property type="protein sequence ID" value="C.cajan_31099.t"/>
    <property type="gene ID" value="C.cajan_31099"/>
</dbReference>
<dbReference type="Gene3D" id="1.25.10.10">
    <property type="entry name" value="Leucine-rich Repeat Variant"/>
    <property type="match status" value="1"/>
</dbReference>
<organism evidence="8 9">
    <name type="scientific">Cajanus cajan</name>
    <name type="common">Pigeon pea</name>
    <name type="synonym">Cajanus indicus</name>
    <dbReference type="NCBI Taxonomy" id="3821"/>
    <lineage>
        <taxon>Eukaryota</taxon>
        <taxon>Viridiplantae</taxon>
        <taxon>Streptophyta</taxon>
        <taxon>Embryophyta</taxon>
        <taxon>Tracheophyta</taxon>
        <taxon>Spermatophyta</taxon>
        <taxon>Magnoliopsida</taxon>
        <taxon>eudicotyledons</taxon>
        <taxon>Gunneridae</taxon>
        <taxon>Pentapetalae</taxon>
        <taxon>rosids</taxon>
        <taxon>fabids</taxon>
        <taxon>Fabales</taxon>
        <taxon>Fabaceae</taxon>
        <taxon>Papilionoideae</taxon>
        <taxon>50 kb inversion clade</taxon>
        <taxon>NPAAA clade</taxon>
        <taxon>indigoferoid/millettioid clade</taxon>
        <taxon>Phaseoleae</taxon>
        <taxon>Cajanus</taxon>
    </lineage>
</organism>
<evidence type="ECO:0000313" key="9">
    <source>
        <dbReference type="Proteomes" id="UP000075243"/>
    </source>
</evidence>
<dbReference type="InterPro" id="IPR058669">
    <property type="entry name" value="TPR_IPO7/11-like"/>
</dbReference>
<evidence type="ECO:0000256" key="4">
    <source>
        <dbReference type="ARBA" id="ARBA00023242"/>
    </source>
</evidence>
<dbReference type="PROSITE" id="PS50166">
    <property type="entry name" value="IMPORTIN_B_NT"/>
    <property type="match status" value="1"/>
</dbReference>
<dbReference type="Pfam" id="PF03810">
    <property type="entry name" value="IBN_N"/>
    <property type="match status" value="1"/>
</dbReference>
<evidence type="ECO:0000256" key="1">
    <source>
        <dbReference type="ARBA" id="ARBA00004123"/>
    </source>
</evidence>
<accession>A0A151RVV8</accession>
<dbReference type="PANTHER" id="PTHR10997:SF7">
    <property type="entry name" value="IMPORTIN-11"/>
    <property type="match status" value="1"/>
</dbReference>
<dbReference type="Proteomes" id="UP000075243">
    <property type="component" value="Unassembled WGS sequence"/>
</dbReference>
<gene>
    <name evidence="8" type="ORF">KK1_031700</name>
</gene>
<dbReference type="InterPro" id="IPR011989">
    <property type="entry name" value="ARM-like"/>
</dbReference>
<keyword evidence="6" id="KW-0812">Transmembrane</keyword>
<dbReference type="SMART" id="SM00913">
    <property type="entry name" value="IBN_N"/>
    <property type="match status" value="1"/>
</dbReference>
<dbReference type="InterPro" id="IPR001494">
    <property type="entry name" value="Importin-beta_N"/>
</dbReference>
<dbReference type="AlphaFoldDB" id="A0A151RVV8"/>
<keyword evidence="6" id="KW-0472">Membrane</keyword>
<name>A0A151RVV8_CAJCA</name>
<protein>
    <submittedName>
        <fullName evidence="8">Importin-11</fullName>
    </submittedName>
</protein>
<proteinExistence type="inferred from homology"/>
<feature type="domain" description="Importin N-terminal" evidence="7">
    <location>
        <begin position="29"/>
        <end position="104"/>
    </location>
</feature>
<dbReference type="InterPro" id="IPR016024">
    <property type="entry name" value="ARM-type_fold"/>
</dbReference>
<dbReference type="STRING" id="3821.A0A151RVV8"/>
<dbReference type="GO" id="GO:0005635">
    <property type="term" value="C:nuclear envelope"/>
    <property type="evidence" value="ECO:0007669"/>
    <property type="project" value="TreeGrafter"/>
</dbReference>
<feature type="region of interest" description="Disordered" evidence="5">
    <location>
        <begin position="992"/>
        <end position="1011"/>
    </location>
</feature>
<dbReference type="Pfam" id="PF25758">
    <property type="entry name" value="TPR_IPO11"/>
    <property type="match status" value="1"/>
</dbReference>
<dbReference type="GO" id="GO:0031267">
    <property type="term" value="F:small GTPase binding"/>
    <property type="evidence" value="ECO:0007669"/>
    <property type="project" value="InterPro"/>
</dbReference>
<keyword evidence="9" id="KW-1185">Reference proteome</keyword>
<comment type="similarity">
    <text evidence="2">Belongs to the importin beta family.</text>
</comment>
<keyword evidence="4" id="KW-0539">Nucleus</keyword>
<keyword evidence="6" id="KW-1133">Transmembrane helix</keyword>
<evidence type="ECO:0000256" key="2">
    <source>
        <dbReference type="ARBA" id="ARBA00007991"/>
    </source>
</evidence>